<evidence type="ECO:0000313" key="1">
    <source>
        <dbReference type="EMBL" id="MPR35953.1"/>
    </source>
</evidence>
<evidence type="ECO:0000313" key="2">
    <source>
        <dbReference type="Proteomes" id="UP000479293"/>
    </source>
</evidence>
<dbReference type="EMBL" id="WHLY01000002">
    <property type="protein sequence ID" value="MPR35953.1"/>
    <property type="molecule type" value="Genomic_DNA"/>
</dbReference>
<reference evidence="1 2" key="1">
    <citation type="submission" date="2019-10" db="EMBL/GenBank/DDBJ databases">
        <title>Draft Genome Sequence of Cytophagaceae sp. SJW1-29.</title>
        <authorList>
            <person name="Choi A."/>
        </authorList>
    </citation>
    <scope>NUCLEOTIDE SEQUENCE [LARGE SCALE GENOMIC DNA]</scope>
    <source>
        <strain evidence="1 2">SJW1-29</strain>
    </source>
</reference>
<gene>
    <name evidence="1" type="ORF">GBK04_22025</name>
</gene>
<proteinExistence type="predicted"/>
<name>A0A7C9FZB0_9BACT</name>
<dbReference type="Proteomes" id="UP000479293">
    <property type="component" value="Unassembled WGS sequence"/>
</dbReference>
<dbReference type="AlphaFoldDB" id="A0A7C9FZB0"/>
<keyword evidence="2" id="KW-1185">Reference proteome</keyword>
<protein>
    <submittedName>
        <fullName evidence="1">Uncharacterized protein</fullName>
    </submittedName>
</protein>
<comment type="caution">
    <text evidence="1">The sequence shown here is derived from an EMBL/GenBank/DDBJ whole genome shotgun (WGS) entry which is preliminary data.</text>
</comment>
<sequence length="357" mass="40259">MYSHFLRLLIGVVSTFLLGNDPVFFRSAALQYLTLTPLPDEHFIQNDENELVPVVAMKDARGILYWYRRVDTEVCLTGECKRVDVGLYWYCTGDFLGLEVYREHLTKTDHSNFFPADYDKLITVLSNDWSSLREYALADLTTDTPAGVDGVSGATRKEIAAEAVADAVYTTHTLWHLVHVGEKEQLVPLTIRYLNETDLMNALLSSHDKKYPLFLLEASRQGELKVTRPIQKLVLEGLIARDAPSYRHAALKALAATDLNDAWFQAQLAPIYQESVINEKIEILPALKSLQHFEPVLYDALARDLDAQQGWLAVKILQVLQAAPTHSDQVLHTARQLQNSESTFVRKAADDFLSGNK</sequence>
<accession>A0A7C9FZB0</accession>
<organism evidence="1 2">
    <name type="scientific">Salmonirosea aquatica</name>
    <dbReference type="NCBI Taxonomy" id="2654236"/>
    <lineage>
        <taxon>Bacteria</taxon>
        <taxon>Pseudomonadati</taxon>
        <taxon>Bacteroidota</taxon>
        <taxon>Cytophagia</taxon>
        <taxon>Cytophagales</taxon>
        <taxon>Spirosomataceae</taxon>
        <taxon>Salmonirosea</taxon>
    </lineage>
</organism>
<dbReference type="RefSeq" id="WP_152763444.1">
    <property type="nucleotide sequence ID" value="NZ_WHLY01000002.1"/>
</dbReference>